<organism evidence="2 3">
    <name type="scientific">Aliivibrio finisterrensis</name>
    <dbReference type="NCBI Taxonomy" id="511998"/>
    <lineage>
        <taxon>Bacteria</taxon>
        <taxon>Pseudomonadati</taxon>
        <taxon>Pseudomonadota</taxon>
        <taxon>Gammaproteobacteria</taxon>
        <taxon>Vibrionales</taxon>
        <taxon>Vibrionaceae</taxon>
        <taxon>Aliivibrio</taxon>
    </lineage>
</organism>
<evidence type="ECO:0000256" key="1">
    <source>
        <dbReference type="SAM" id="Phobius"/>
    </source>
</evidence>
<dbReference type="RefSeq" id="WP_130088421.1">
    <property type="nucleotide sequence ID" value="NZ_SEZJ01000037.1"/>
</dbReference>
<gene>
    <name evidence="2" type="ORF">ERW49_19020</name>
</gene>
<sequence length="242" mass="27755">MKKVKIKVCSLGALPREFDKDILVKIKSKVFDIVPEIHSYNLRVESDLYEWAYSDEILSTQIPSSDDSDILIVLTSIPLEENYYSRRLQDNVVVFTFYEISNYLKLDNIPLENVIKRLFYSYSLVYLRNNKKMPMAYELSNFTHDDTRGCIYDMNGVKDDITSSCHKPIVCEECCERMRNEKISSETLEAVKSELTKITKNRFYVIADLIKQYPIASLILSSLWAVVLGVTSSLIANAVSGA</sequence>
<evidence type="ECO:0000313" key="2">
    <source>
        <dbReference type="EMBL" id="RYU40127.1"/>
    </source>
</evidence>
<keyword evidence="1" id="KW-1133">Transmembrane helix</keyword>
<dbReference type="GeneID" id="56277152"/>
<keyword evidence="1" id="KW-0812">Transmembrane</keyword>
<evidence type="ECO:0000313" key="3">
    <source>
        <dbReference type="Proteomes" id="UP000293465"/>
    </source>
</evidence>
<name>A0A4Q5K3C0_9GAMM</name>
<dbReference type="Proteomes" id="UP000293465">
    <property type="component" value="Unassembled WGS sequence"/>
</dbReference>
<feature type="transmembrane region" description="Helical" evidence="1">
    <location>
        <begin position="218"/>
        <end position="239"/>
    </location>
</feature>
<protein>
    <submittedName>
        <fullName evidence="2">Uncharacterized protein</fullName>
    </submittedName>
</protein>
<proteinExistence type="predicted"/>
<reference evidence="2 3" key="1">
    <citation type="submission" date="2019-02" db="EMBL/GenBank/DDBJ databases">
        <title>Genome sequences of Aliivibrio finisterrensis strains from farmed Atlantic salmon.</title>
        <authorList>
            <person name="Bowman J.P."/>
        </authorList>
    </citation>
    <scope>NUCLEOTIDE SEQUENCE [LARGE SCALE GENOMIC DNA]</scope>
    <source>
        <strain evidence="2 3">A32</strain>
    </source>
</reference>
<comment type="caution">
    <text evidence="2">The sequence shown here is derived from an EMBL/GenBank/DDBJ whole genome shotgun (WGS) entry which is preliminary data.</text>
</comment>
<dbReference type="OrthoDB" id="1331475at2"/>
<dbReference type="EMBL" id="SEZJ01000037">
    <property type="protein sequence ID" value="RYU40127.1"/>
    <property type="molecule type" value="Genomic_DNA"/>
</dbReference>
<dbReference type="AlphaFoldDB" id="A0A4Q5K3C0"/>
<accession>A0A4Q5K3C0</accession>
<keyword evidence="1" id="KW-0472">Membrane</keyword>